<name>A0A8B7NTV7_HYAAZ</name>
<dbReference type="InterPro" id="IPR024130">
    <property type="entry name" value="DAP1/DAPL1"/>
</dbReference>
<dbReference type="KEGG" id="hazt:108673804"/>
<sequence length="109" mass="12069">MADVPEDVESKAGHPAAMKVGGVRIPHRMRKNSEEVAAKETVAVEEDETEEVVAKSKAPQVVMWGQVRDPQKDYPSQAVQHMQQKPTPTNEPHNKPASAKPNVIQQPRK</sequence>
<evidence type="ECO:0000256" key="1">
    <source>
        <dbReference type="SAM" id="MobiDB-lite"/>
    </source>
</evidence>
<dbReference type="Pfam" id="PF15228">
    <property type="entry name" value="DAP"/>
    <property type="match status" value="1"/>
</dbReference>
<protein>
    <submittedName>
        <fullName evidence="3">Death-associated protein 1</fullName>
    </submittedName>
</protein>
<dbReference type="OrthoDB" id="5973225at2759"/>
<evidence type="ECO:0000313" key="2">
    <source>
        <dbReference type="Proteomes" id="UP000694843"/>
    </source>
</evidence>
<feature type="region of interest" description="Disordered" evidence="1">
    <location>
        <begin position="1"/>
        <end position="23"/>
    </location>
</feature>
<feature type="compositionally biased region" description="Polar residues" evidence="1">
    <location>
        <begin position="77"/>
        <end position="91"/>
    </location>
</feature>
<proteinExistence type="predicted"/>
<feature type="region of interest" description="Disordered" evidence="1">
    <location>
        <begin position="66"/>
        <end position="109"/>
    </location>
</feature>
<dbReference type="GeneID" id="108673804"/>
<keyword evidence="2" id="KW-1185">Reference proteome</keyword>
<evidence type="ECO:0000313" key="3">
    <source>
        <dbReference type="RefSeq" id="XP_018017163.1"/>
    </source>
</evidence>
<dbReference type="AlphaFoldDB" id="A0A8B7NTV7"/>
<organism evidence="2 3">
    <name type="scientific">Hyalella azteca</name>
    <name type="common">Amphipod</name>
    <dbReference type="NCBI Taxonomy" id="294128"/>
    <lineage>
        <taxon>Eukaryota</taxon>
        <taxon>Metazoa</taxon>
        <taxon>Ecdysozoa</taxon>
        <taxon>Arthropoda</taxon>
        <taxon>Crustacea</taxon>
        <taxon>Multicrustacea</taxon>
        <taxon>Malacostraca</taxon>
        <taxon>Eumalacostraca</taxon>
        <taxon>Peracarida</taxon>
        <taxon>Amphipoda</taxon>
        <taxon>Senticaudata</taxon>
        <taxon>Talitrida</taxon>
        <taxon>Talitroidea</taxon>
        <taxon>Hyalellidae</taxon>
        <taxon>Hyalella</taxon>
    </lineage>
</organism>
<accession>A0A8B7NTV7</accession>
<reference evidence="3" key="1">
    <citation type="submission" date="2025-08" db="UniProtKB">
        <authorList>
            <consortium name="RefSeq"/>
        </authorList>
    </citation>
    <scope>IDENTIFICATION</scope>
    <source>
        <tissue evidence="3">Whole organism</tissue>
    </source>
</reference>
<dbReference type="RefSeq" id="XP_018017163.1">
    <property type="nucleotide sequence ID" value="XM_018161674.2"/>
</dbReference>
<dbReference type="OMA" id="VRIPHRM"/>
<gene>
    <name evidence="3" type="primary">LOC108673804</name>
</gene>
<dbReference type="Proteomes" id="UP000694843">
    <property type="component" value="Unplaced"/>
</dbReference>